<keyword evidence="2" id="KW-1185">Reference proteome</keyword>
<dbReference type="EMBL" id="KZ454830">
    <property type="protein sequence ID" value="PKA45693.1"/>
    <property type="molecule type" value="Genomic_DNA"/>
</dbReference>
<protein>
    <submittedName>
        <fullName evidence="1">Uncharacterized protein</fullName>
    </submittedName>
</protein>
<reference evidence="1 2" key="1">
    <citation type="journal article" date="2017" name="Nature">
        <title>The Apostasia genome and the evolution of orchids.</title>
        <authorList>
            <person name="Zhang G.Q."/>
            <person name="Liu K.W."/>
            <person name="Li Z."/>
            <person name="Lohaus R."/>
            <person name="Hsiao Y.Y."/>
            <person name="Niu S.C."/>
            <person name="Wang J.Y."/>
            <person name="Lin Y.C."/>
            <person name="Xu Q."/>
            <person name="Chen L.J."/>
            <person name="Yoshida K."/>
            <person name="Fujiwara S."/>
            <person name="Wang Z.W."/>
            <person name="Zhang Y.Q."/>
            <person name="Mitsuda N."/>
            <person name="Wang M."/>
            <person name="Liu G.H."/>
            <person name="Pecoraro L."/>
            <person name="Huang H.X."/>
            <person name="Xiao X.J."/>
            <person name="Lin M."/>
            <person name="Wu X.Y."/>
            <person name="Wu W.L."/>
            <person name="Chen Y.Y."/>
            <person name="Chang S.B."/>
            <person name="Sakamoto S."/>
            <person name="Ohme-Takagi M."/>
            <person name="Yagi M."/>
            <person name="Zeng S.J."/>
            <person name="Shen C.Y."/>
            <person name="Yeh C.M."/>
            <person name="Luo Y.B."/>
            <person name="Tsai W.C."/>
            <person name="Van de Peer Y."/>
            <person name="Liu Z.J."/>
        </authorList>
    </citation>
    <scope>NUCLEOTIDE SEQUENCE [LARGE SCALE GENOMIC DNA]</scope>
    <source>
        <strain evidence="2">cv. Shenzhen</strain>
        <tissue evidence="1">Stem</tissue>
    </source>
</reference>
<dbReference type="Proteomes" id="UP000236161">
    <property type="component" value="Unassembled WGS sequence"/>
</dbReference>
<sequence length="82" mass="8296">MSKFWTAASAALAGGGHTDQGAKWYAGVTSARLGKERLSAAGMVPAAGLASGRSRGGGNGCEVAQAEDSFRQAMYISCWGPS</sequence>
<organism evidence="1 2">
    <name type="scientific">Apostasia shenzhenica</name>
    <dbReference type="NCBI Taxonomy" id="1088818"/>
    <lineage>
        <taxon>Eukaryota</taxon>
        <taxon>Viridiplantae</taxon>
        <taxon>Streptophyta</taxon>
        <taxon>Embryophyta</taxon>
        <taxon>Tracheophyta</taxon>
        <taxon>Spermatophyta</taxon>
        <taxon>Magnoliopsida</taxon>
        <taxon>Liliopsida</taxon>
        <taxon>Asparagales</taxon>
        <taxon>Orchidaceae</taxon>
        <taxon>Apostasioideae</taxon>
        <taxon>Apostasia</taxon>
    </lineage>
</organism>
<evidence type="ECO:0000313" key="1">
    <source>
        <dbReference type="EMBL" id="PKA45693.1"/>
    </source>
</evidence>
<dbReference type="AlphaFoldDB" id="A0A2H9ZQW8"/>
<accession>A0A2H9ZQW8</accession>
<proteinExistence type="predicted"/>
<evidence type="ECO:0000313" key="2">
    <source>
        <dbReference type="Proteomes" id="UP000236161"/>
    </source>
</evidence>
<dbReference type="OrthoDB" id="776602at2759"/>
<gene>
    <name evidence="1" type="ORF">AXF42_Ash011034</name>
</gene>
<dbReference type="InterPro" id="IPR022251">
    <property type="entry name" value="DUF3774_wound-induced"/>
</dbReference>
<name>A0A2H9ZQW8_9ASPA</name>
<dbReference type="Pfam" id="PF12609">
    <property type="entry name" value="DUF3774"/>
    <property type="match status" value="1"/>
</dbReference>